<comment type="caution">
    <text evidence="3">The sequence shown here is derived from an EMBL/GenBank/DDBJ whole genome shotgun (WGS) entry which is preliminary data.</text>
</comment>
<gene>
    <name evidence="3" type="ORF">GHK24_05935</name>
</gene>
<evidence type="ECO:0000256" key="1">
    <source>
        <dbReference type="SAM" id="MobiDB-lite"/>
    </source>
</evidence>
<dbReference type="Proteomes" id="UP000480275">
    <property type="component" value="Unassembled WGS sequence"/>
</dbReference>
<protein>
    <recommendedName>
        <fullName evidence="5">Lipoprotein</fullName>
    </recommendedName>
</protein>
<reference evidence="3 4" key="1">
    <citation type="submission" date="2019-10" db="EMBL/GenBank/DDBJ databases">
        <title>Whole-genome sequence of the purple nonsulfur photosynthetic bacterium Rhodocyclus tenuis.</title>
        <authorList>
            <person name="Kyndt J.A."/>
            <person name="Meyer T.E."/>
        </authorList>
    </citation>
    <scope>NUCLEOTIDE SEQUENCE [LARGE SCALE GENOMIC DNA]</scope>
    <source>
        <strain evidence="3 4">DSM 110</strain>
    </source>
</reference>
<name>A0A6L5JWB0_RHOTE</name>
<dbReference type="AlphaFoldDB" id="A0A6L5JWB0"/>
<evidence type="ECO:0000313" key="4">
    <source>
        <dbReference type="Proteomes" id="UP000480275"/>
    </source>
</evidence>
<feature type="chain" id="PRO_5027077289" description="Lipoprotein" evidence="2">
    <location>
        <begin position="20"/>
        <end position="196"/>
    </location>
</feature>
<organism evidence="3 4">
    <name type="scientific">Rhodocyclus tenuis</name>
    <name type="common">Rhodospirillum tenue</name>
    <dbReference type="NCBI Taxonomy" id="1066"/>
    <lineage>
        <taxon>Bacteria</taxon>
        <taxon>Pseudomonadati</taxon>
        <taxon>Pseudomonadota</taxon>
        <taxon>Betaproteobacteria</taxon>
        <taxon>Rhodocyclales</taxon>
        <taxon>Rhodocyclaceae</taxon>
        <taxon>Rhodocyclus</taxon>
    </lineage>
</organism>
<keyword evidence="2" id="KW-0732">Signal</keyword>
<evidence type="ECO:0000313" key="3">
    <source>
        <dbReference type="EMBL" id="MQY51311.1"/>
    </source>
</evidence>
<feature type="signal peptide" evidence="2">
    <location>
        <begin position="1"/>
        <end position="19"/>
    </location>
</feature>
<dbReference type="EMBL" id="WIXJ01000003">
    <property type="protein sequence ID" value="MQY51311.1"/>
    <property type="molecule type" value="Genomic_DNA"/>
</dbReference>
<evidence type="ECO:0000256" key="2">
    <source>
        <dbReference type="SAM" id="SignalP"/>
    </source>
</evidence>
<accession>A0A6L5JWB0</accession>
<sequence length="196" mass="21723">MKSLLTSSSAAVLMSALLAGCSGLSEDLETFRRIASPPGPANTFEAAKAKNDKWACSHAGNCERVEHPWSRAIERFAKDFYGPAIDRFRATHDEDSFDVAEANRLAWQTQPAEYERALAAAQSDCQYLIDEIRRRSFREFATLMDPSRPSVRTPPRPSICSDISHITINAKHWSVPNGESSPISGDLGSDRALLRR</sequence>
<feature type="region of interest" description="Disordered" evidence="1">
    <location>
        <begin position="174"/>
        <end position="196"/>
    </location>
</feature>
<evidence type="ECO:0008006" key="5">
    <source>
        <dbReference type="Google" id="ProtNLM"/>
    </source>
</evidence>
<dbReference type="PROSITE" id="PS51257">
    <property type="entry name" value="PROKAR_LIPOPROTEIN"/>
    <property type="match status" value="1"/>
</dbReference>
<proteinExistence type="predicted"/>